<evidence type="ECO:0000256" key="3">
    <source>
        <dbReference type="RuleBase" id="RU000363"/>
    </source>
</evidence>
<dbReference type="PANTHER" id="PTHR42760:SF40">
    <property type="entry name" value="3-OXOACYL-[ACYL-CARRIER-PROTEIN] REDUCTASE, CHLOROPLASTIC"/>
    <property type="match status" value="1"/>
</dbReference>
<dbReference type="AlphaFoldDB" id="A0A2S0WPH3"/>
<dbReference type="InterPro" id="IPR002347">
    <property type="entry name" value="SDR_fam"/>
</dbReference>
<accession>A0A2S0WPH3</accession>
<dbReference type="KEGG" id="aez:C3E78_14065"/>
<dbReference type="SUPFAM" id="SSF51735">
    <property type="entry name" value="NAD(P)-binding Rossmann-fold domains"/>
    <property type="match status" value="1"/>
</dbReference>
<comment type="similarity">
    <text evidence="1 3">Belongs to the short-chain dehydrogenases/reductases (SDR) family.</text>
</comment>
<sequence>MSSTPRSRTSTCPWRRRTTSGRSRLGPPACPPNTMAADRVRHAIVTGGADGIGAGVVERLLSDGLGVVAVDVSVTALEELATRLGRPDALVTVVGDVAEPATWEKAVDTCHAALGPVGVLVNNAGISPKTDGRKIAGRSIPLAEWRRVVDVNLTGAFLGVQAVAPDMVDRQWGRIVNMSSQAGRTGTVVAGVHYGATKTALIGLTRAFAGELAGDGITVNAVAPGKIETPMMRGAVAESNEDFLRGIPVGHFGSPGDIAALVSFLAGDESRFITGATVDANGGSFMG</sequence>
<dbReference type="PRINTS" id="PR00080">
    <property type="entry name" value="SDRFAMILY"/>
</dbReference>
<keyword evidence="6" id="KW-1185">Reference proteome</keyword>
<dbReference type="Gene3D" id="3.40.50.720">
    <property type="entry name" value="NAD(P)-binding Rossmann-like Domain"/>
    <property type="match status" value="1"/>
</dbReference>
<evidence type="ECO:0000256" key="1">
    <source>
        <dbReference type="ARBA" id="ARBA00006484"/>
    </source>
</evidence>
<gene>
    <name evidence="5" type="ORF">C3E78_14065</name>
</gene>
<evidence type="ECO:0000313" key="5">
    <source>
        <dbReference type="EMBL" id="AWB93238.1"/>
    </source>
</evidence>
<name>A0A2S0WPH3_9ACTN</name>
<dbReference type="Pfam" id="PF00106">
    <property type="entry name" value="adh_short"/>
    <property type="match status" value="1"/>
</dbReference>
<reference evidence="6" key="1">
    <citation type="submission" date="2018-01" db="EMBL/GenBank/DDBJ databases">
        <authorList>
            <person name="Li J."/>
        </authorList>
    </citation>
    <scope>NUCLEOTIDE SEQUENCE [LARGE SCALE GENOMIC DNA]</scope>
    <source>
        <strain evidence="6">592</strain>
    </source>
</reference>
<dbReference type="FunFam" id="3.40.50.720:FF:000173">
    <property type="entry name" value="3-oxoacyl-[acyl-carrier protein] reductase"/>
    <property type="match status" value="1"/>
</dbReference>
<dbReference type="CDD" id="cd05233">
    <property type="entry name" value="SDR_c"/>
    <property type="match status" value="1"/>
</dbReference>
<keyword evidence="2" id="KW-0560">Oxidoreductase</keyword>
<dbReference type="InterPro" id="IPR036291">
    <property type="entry name" value="NAD(P)-bd_dom_sf"/>
</dbReference>
<feature type="compositionally biased region" description="Low complexity" evidence="4">
    <location>
        <begin position="1"/>
        <end position="13"/>
    </location>
</feature>
<evidence type="ECO:0000256" key="4">
    <source>
        <dbReference type="SAM" id="MobiDB-lite"/>
    </source>
</evidence>
<dbReference type="GO" id="GO:0016616">
    <property type="term" value="F:oxidoreductase activity, acting on the CH-OH group of donors, NAD or NADP as acceptor"/>
    <property type="evidence" value="ECO:0007669"/>
    <property type="project" value="TreeGrafter"/>
</dbReference>
<dbReference type="PANTHER" id="PTHR42760">
    <property type="entry name" value="SHORT-CHAIN DEHYDROGENASES/REDUCTASES FAMILY MEMBER"/>
    <property type="match status" value="1"/>
</dbReference>
<evidence type="ECO:0000313" key="6">
    <source>
        <dbReference type="Proteomes" id="UP000244384"/>
    </source>
</evidence>
<dbReference type="EMBL" id="CP026952">
    <property type="protein sequence ID" value="AWB93238.1"/>
    <property type="molecule type" value="Genomic_DNA"/>
</dbReference>
<dbReference type="GO" id="GO:0030497">
    <property type="term" value="P:fatty acid elongation"/>
    <property type="evidence" value="ECO:0007669"/>
    <property type="project" value="TreeGrafter"/>
</dbReference>
<feature type="region of interest" description="Disordered" evidence="4">
    <location>
        <begin position="1"/>
        <end position="34"/>
    </location>
</feature>
<dbReference type="Proteomes" id="UP000244384">
    <property type="component" value="Chromosome"/>
</dbReference>
<accession>A0A5F2EXU9</accession>
<organism evidence="5 6">
    <name type="scientific">Aeromicrobium chenweiae</name>
    <dbReference type="NCBI Taxonomy" id="2079793"/>
    <lineage>
        <taxon>Bacteria</taxon>
        <taxon>Bacillati</taxon>
        <taxon>Actinomycetota</taxon>
        <taxon>Actinomycetes</taxon>
        <taxon>Propionibacteriales</taxon>
        <taxon>Nocardioidaceae</taxon>
        <taxon>Aeromicrobium</taxon>
    </lineage>
</organism>
<dbReference type="PRINTS" id="PR00081">
    <property type="entry name" value="GDHRDH"/>
</dbReference>
<protein>
    <submittedName>
        <fullName evidence="5">Uncharacterized protein</fullName>
    </submittedName>
</protein>
<evidence type="ECO:0000256" key="2">
    <source>
        <dbReference type="ARBA" id="ARBA00023002"/>
    </source>
</evidence>
<proteinExistence type="inferred from homology"/>
<dbReference type="NCBIfam" id="NF009466">
    <property type="entry name" value="PRK12826.1-2"/>
    <property type="match status" value="1"/>
</dbReference>